<evidence type="ECO:0000313" key="1">
    <source>
        <dbReference type="EMBL" id="CAF1934223.1"/>
    </source>
</evidence>
<dbReference type="AlphaFoldDB" id="A0A816L8F5"/>
<accession>A0A816L8F5</accession>
<gene>
    <name evidence="1" type="ORF">MBJ925_LOCUS4752</name>
    <name evidence="2" type="ORF">SMN809_LOCUS11751</name>
</gene>
<comment type="caution">
    <text evidence="1">The sequence shown here is derived from an EMBL/GenBank/DDBJ whole genome shotgun (WGS) entry which is preliminary data.</text>
</comment>
<protein>
    <recommendedName>
        <fullName evidence="4">F-box domain-containing protein</fullName>
    </recommendedName>
</protein>
<evidence type="ECO:0000313" key="3">
    <source>
        <dbReference type="Proteomes" id="UP000663824"/>
    </source>
</evidence>
<evidence type="ECO:0008006" key="4">
    <source>
        <dbReference type="Google" id="ProtNLM"/>
    </source>
</evidence>
<sequence>MTFTQLEDLPHELFFIIFTYFNGVDLCLAFSNLNTRINRLLFNVASHQSLDLTSGSVSYNGFRAYITDRSGVRSSFISSLKFDCLSLSPFGISDLFSSLMDASIDNRLQRLILITSENASVETTEIIRFLEHMMLANKKGRGRLEHLTLMFENFNDYYAKIVIMIIQRNISFDTMILNRGVLPLIQQLNVTFERRNPHVDSRPVRFKVDEANLLTTDTARLRILSLRNLPMHCALQFVRFLYLTQLETLHLVDIFDNEIRCLAEFERAISIRLYNLVKLQFVLHFQFDTVLQNNELHMLQGLDVLKNDLWQSRGWFVNDYIDTDQKRFIVYTVPYALSYVRSLLNHTFIAAQQPNSVDLKTHQVLLWTCTDSNPSKVAQSLKGLSQARHLRWNFEARVSPLVLSSSSSNIDSVMRWSQMQLRSLCLLMNLQIHIENRANMITQMLFICPHLRTLAVLSKELVLCLEKKPALRLSSLDHLHLYLDVVHEMVDPIALAVVFPNISYFSTGKYYLNMDIKLAHVALDLIKALPYLRRLRFNDCRFFYQRDTDQSANYLVEMIQNSEQLRSHDSFVRVYERGHMVIWI</sequence>
<name>A0A816L8F5_9BILA</name>
<dbReference type="EMBL" id="CAJNRE010000974">
    <property type="protein sequence ID" value="CAF1934223.1"/>
    <property type="molecule type" value="Genomic_DNA"/>
</dbReference>
<proteinExistence type="predicted"/>
<dbReference type="EMBL" id="CAJOBI010004306">
    <property type="protein sequence ID" value="CAF3997620.1"/>
    <property type="molecule type" value="Genomic_DNA"/>
</dbReference>
<dbReference type="Proteomes" id="UP000663824">
    <property type="component" value="Unassembled WGS sequence"/>
</dbReference>
<organism evidence="1 3">
    <name type="scientific">Rotaria magnacalcarata</name>
    <dbReference type="NCBI Taxonomy" id="392030"/>
    <lineage>
        <taxon>Eukaryota</taxon>
        <taxon>Metazoa</taxon>
        <taxon>Spiralia</taxon>
        <taxon>Gnathifera</taxon>
        <taxon>Rotifera</taxon>
        <taxon>Eurotatoria</taxon>
        <taxon>Bdelloidea</taxon>
        <taxon>Philodinida</taxon>
        <taxon>Philodinidae</taxon>
        <taxon>Rotaria</taxon>
    </lineage>
</organism>
<evidence type="ECO:0000313" key="2">
    <source>
        <dbReference type="EMBL" id="CAF3997620.1"/>
    </source>
</evidence>
<dbReference type="Proteomes" id="UP000676336">
    <property type="component" value="Unassembled WGS sequence"/>
</dbReference>
<reference evidence="1" key="1">
    <citation type="submission" date="2021-02" db="EMBL/GenBank/DDBJ databases">
        <authorList>
            <person name="Nowell W R."/>
        </authorList>
    </citation>
    <scope>NUCLEOTIDE SEQUENCE</scope>
</reference>